<evidence type="ECO:0000256" key="8">
    <source>
        <dbReference type="ARBA" id="ARBA00023170"/>
    </source>
</evidence>
<dbReference type="PANTHER" id="PTHR30069:SF29">
    <property type="entry name" value="HEMOGLOBIN AND HEMOGLOBIN-HAPTOGLOBIN-BINDING PROTEIN 1-RELATED"/>
    <property type="match status" value="1"/>
</dbReference>
<dbReference type="InterPro" id="IPR037066">
    <property type="entry name" value="Plug_dom_sf"/>
</dbReference>
<name>A0A5B7TMT5_9FLAO</name>
<evidence type="ECO:0000259" key="15">
    <source>
        <dbReference type="Pfam" id="PF07715"/>
    </source>
</evidence>
<keyword evidence="9 10" id="KW-0998">Cell outer membrane</keyword>
<dbReference type="Pfam" id="PF07715">
    <property type="entry name" value="Plug"/>
    <property type="match status" value="1"/>
</dbReference>
<dbReference type="InterPro" id="IPR023996">
    <property type="entry name" value="TonB-dep_OMP_SusC/RagA"/>
</dbReference>
<comment type="similarity">
    <text evidence="10 11">Belongs to the TonB-dependent receptor family.</text>
</comment>
<dbReference type="OrthoDB" id="9768177at2"/>
<protein>
    <submittedName>
        <fullName evidence="16">SusC/RagA family TonB-linked outer membrane protein</fullName>
    </submittedName>
</protein>
<dbReference type="InterPro" id="IPR000531">
    <property type="entry name" value="Beta-barrel_TonB"/>
</dbReference>
<keyword evidence="8" id="KW-0675">Receptor</keyword>
<dbReference type="Gene3D" id="2.60.40.1120">
    <property type="entry name" value="Carboxypeptidase-like, regulatory domain"/>
    <property type="match status" value="1"/>
</dbReference>
<evidence type="ECO:0000256" key="1">
    <source>
        <dbReference type="ARBA" id="ARBA00004571"/>
    </source>
</evidence>
<reference evidence="16 17" key="1">
    <citation type="submission" date="2019-05" db="EMBL/GenBank/DDBJ databases">
        <title>Algicella ahnfeltiae gen. nov., sp. nov., a novel marine bacterium of the family Flavobacteriaceae isolated from a red alga.</title>
        <authorList>
            <person name="Nedashkovskaya O.I."/>
            <person name="Kukhlevskiy A.D."/>
            <person name="Kim S.-G."/>
            <person name="Zhukova N.V."/>
            <person name="Mikhailov V.V."/>
        </authorList>
    </citation>
    <scope>NUCLEOTIDE SEQUENCE [LARGE SCALE GENOMIC DNA]</scope>
    <source>
        <strain evidence="16 17">10Alg115</strain>
    </source>
</reference>
<dbReference type="InterPro" id="IPR012910">
    <property type="entry name" value="Plug_dom"/>
</dbReference>
<dbReference type="EMBL" id="CP040749">
    <property type="protein sequence ID" value="QCX37845.1"/>
    <property type="molecule type" value="Genomic_DNA"/>
</dbReference>
<dbReference type="GO" id="GO:0044718">
    <property type="term" value="P:siderophore transmembrane transport"/>
    <property type="evidence" value="ECO:0007669"/>
    <property type="project" value="TreeGrafter"/>
</dbReference>
<dbReference type="Gene3D" id="2.170.130.10">
    <property type="entry name" value="TonB-dependent receptor, plug domain"/>
    <property type="match status" value="1"/>
</dbReference>
<evidence type="ECO:0000256" key="12">
    <source>
        <dbReference type="SAM" id="MobiDB-lite"/>
    </source>
</evidence>
<evidence type="ECO:0000256" key="4">
    <source>
        <dbReference type="ARBA" id="ARBA00022692"/>
    </source>
</evidence>
<dbReference type="Pfam" id="PF13715">
    <property type="entry name" value="CarbopepD_reg_2"/>
    <property type="match status" value="1"/>
</dbReference>
<keyword evidence="7 10" id="KW-0472">Membrane</keyword>
<evidence type="ECO:0000256" key="9">
    <source>
        <dbReference type="ARBA" id="ARBA00023237"/>
    </source>
</evidence>
<feature type="signal peptide" evidence="13">
    <location>
        <begin position="1"/>
        <end position="24"/>
    </location>
</feature>
<sequence length="989" mass="106451">MKKKNYLFSTILMLLFVQMMVAQSVSISGTVTDDFGETIPGVTVQIKNTSKGAVTDFSGNYTLEANVKSGNNILVFRSIGFSTKEVPFTYESQSTITINATMSADILGLDEVVITGVGALTAKKQIGNVISSVSGLEIAESASLDITGALSGKLAGIQVSQNSGDPAGGISVRLRSASTVNGSSDPLYIIDGVIVNNNSTNVLGISGVVQNRLSDINPQDIDRIEVIKGAAAAAIYGSRASNGVVQIFTKKGKTGEPVITLSTSVNFNSLRKKRDFNEAPLDWASSDITDLTTVPVTRYDYQDMVFQNSVGTDNYVSVAGGMEKTNYFASLSYLQNEGIMKGTDFERTGGRIRINQELNDWASASIGTYFSTSNSNDTPSGGYGAGILPTILFSDNKIDPSKDADGNYPNMTFYPNIFEYIDTFDFRQKNNRIISDLQLNLKPVEGLNINYTLGYDNAESVGSTYVPIGTNTVALGSASTSTISTKQLNSDLNATFMTDISDRFESTTTAGFSWQADDTDIRSISATGLALGIKTTNGAASVSTNEFRSERTFWGGFVQQTFGFDNKLFVTGAIRLDGSSVFGADERNQFYPKASMSYLLSQEEFWKESLGSTFDSFKIRAAWGQAGNLTAIGPFDRLTNYGAVSIDGSSGLISPSQLGNPDLSPERQTELEFGVDMSLFKNRLGIELTYYSQDIEDLLLARTLSPSTGAGSRIENIGTMKNKGFEALITATPVQTSDFTWSVTGTFSTNENEVNNIEGEQFPIGNFNFSVAKNGQPLGVFYQGYYARNDDGSLLLTSGGLPQREKGSYDTNGNPIAERDASGQPTGASLSKVIGDPNPDFIASLINEVTYKNFSFRMQLDAVQGVDVLSWDTRMYYRFGGGPAAANELNGDSVRGTGAAKFGIAESYIEDGSYIKLRELSAGYSLKKPLKGVDNIKFTLTGRNLLSFDNFSSFDPEVNMDGQSNGSRGGIMGLTPIPRVIKLGLTATF</sequence>
<dbReference type="Proteomes" id="UP000306229">
    <property type="component" value="Chromosome"/>
</dbReference>
<dbReference type="InterPro" id="IPR036942">
    <property type="entry name" value="Beta-barrel_TonB_sf"/>
</dbReference>
<organism evidence="16 17">
    <name type="scientific">Aureibaculum algae</name>
    <dbReference type="NCBI Taxonomy" id="2584122"/>
    <lineage>
        <taxon>Bacteria</taxon>
        <taxon>Pseudomonadati</taxon>
        <taxon>Bacteroidota</taxon>
        <taxon>Flavobacteriia</taxon>
        <taxon>Flavobacteriales</taxon>
        <taxon>Flavobacteriaceae</taxon>
        <taxon>Aureibaculum</taxon>
    </lineage>
</organism>
<accession>A0A5B7TMT5</accession>
<keyword evidence="4 10" id="KW-0812">Transmembrane</keyword>
<dbReference type="InterPro" id="IPR039426">
    <property type="entry name" value="TonB-dep_rcpt-like"/>
</dbReference>
<evidence type="ECO:0000256" key="3">
    <source>
        <dbReference type="ARBA" id="ARBA00022452"/>
    </source>
</evidence>
<evidence type="ECO:0000256" key="10">
    <source>
        <dbReference type="PROSITE-ProRule" id="PRU01360"/>
    </source>
</evidence>
<evidence type="ECO:0000313" key="17">
    <source>
        <dbReference type="Proteomes" id="UP000306229"/>
    </source>
</evidence>
<dbReference type="RefSeq" id="WP_138948768.1">
    <property type="nucleotide sequence ID" value="NZ_CP040749.1"/>
</dbReference>
<keyword evidence="17" id="KW-1185">Reference proteome</keyword>
<dbReference type="Gene3D" id="2.40.170.20">
    <property type="entry name" value="TonB-dependent receptor, beta-barrel domain"/>
    <property type="match status" value="1"/>
</dbReference>
<dbReference type="PROSITE" id="PS52016">
    <property type="entry name" value="TONB_DEPENDENT_REC_3"/>
    <property type="match status" value="1"/>
</dbReference>
<dbReference type="SUPFAM" id="SSF56935">
    <property type="entry name" value="Porins"/>
    <property type="match status" value="1"/>
</dbReference>
<evidence type="ECO:0000256" key="11">
    <source>
        <dbReference type="RuleBase" id="RU003357"/>
    </source>
</evidence>
<dbReference type="GO" id="GO:0009279">
    <property type="term" value="C:cell outer membrane"/>
    <property type="evidence" value="ECO:0007669"/>
    <property type="project" value="UniProtKB-SubCell"/>
</dbReference>
<evidence type="ECO:0000256" key="7">
    <source>
        <dbReference type="ARBA" id="ARBA00023136"/>
    </source>
</evidence>
<dbReference type="NCBIfam" id="TIGR04056">
    <property type="entry name" value="OMP_RagA_SusC"/>
    <property type="match status" value="1"/>
</dbReference>
<gene>
    <name evidence="16" type="ORF">FF125_05110</name>
</gene>
<keyword evidence="2 10" id="KW-0813">Transport</keyword>
<proteinExistence type="inferred from homology"/>
<dbReference type="KEGG" id="fbe:FF125_05110"/>
<keyword evidence="5 13" id="KW-0732">Signal</keyword>
<dbReference type="PANTHER" id="PTHR30069">
    <property type="entry name" value="TONB-DEPENDENT OUTER MEMBRANE RECEPTOR"/>
    <property type="match status" value="1"/>
</dbReference>
<dbReference type="AlphaFoldDB" id="A0A5B7TMT5"/>
<feature type="region of interest" description="Disordered" evidence="12">
    <location>
        <begin position="798"/>
        <end position="828"/>
    </location>
</feature>
<keyword evidence="6 11" id="KW-0798">TonB box</keyword>
<dbReference type="InterPro" id="IPR008969">
    <property type="entry name" value="CarboxyPept-like_regulatory"/>
</dbReference>
<evidence type="ECO:0000259" key="14">
    <source>
        <dbReference type="Pfam" id="PF00593"/>
    </source>
</evidence>
<dbReference type="GO" id="GO:0015344">
    <property type="term" value="F:siderophore uptake transmembrane transporter activity"/>
    <property type="evidence" value="ECO:0007669"/>
    <property type="project" value="TreeGrafter"/>
</dbReference>
<evidence type="ECO:0000256" key="2">
    <source>
        <dbReference type="ARBA" id="ARBA00022448"/>
    </source>
</evidence>
<dbReference type="SUPFAM" id="SSF49464">
    <property type="entry name" value="Carboxypeptidase regulatory domain-like"/>
    <property type="match status" value="1"/>
</dbReference>
<evidence type="ECO:0000256" key="5">
    <source>
        <dbReference type="ARBA" id="ARBA00022729"/>
    </source>
</evidence>
<comment type="subcellular location">
    <subcellularLocation>
        <location evidence="1 10">Cell outer membrane</location>
        <topology evidence="1 10">Multi-pass membrane protein</topology>
    </subcellularLocation>
</comment>
<dbReference type="Pfam" id="PF00593">
    <property type="entry name" value="TonB_dep_Rec_b-barrel"/>
    <property type="match status" value="1"/>
</dbReference>
<feature type="domain" description="TonB-dependent receptor-like beta-barrel" evidence="14">
    <location>
        <begin position="406"/>
        <end position="945"/>
    </location>
</feature>
<evidence type="ECO:0000313" key="16">
    <source>
        <dbReference type="EMBL" id="QCX37845.1"/>
    </source>
</evidence>
<feature type="domain" description="TonB-dependent receptor plug" evidence="15">
    <location>
        <begin position="124"/>
        <end position="244"/>
    </location>
</feature>
<keyword evidence="3 10" id="KW-1134">Transmembrane beta strand</keyword>
<feature type="chain" id="PRO_5022836479" evidence="13">
    <location>
        <begin position="25"/>
        <end position="989"/>
    </location>
</feature>
<evidence type="ECO:0000256" key="6">
    <source>
        <dbReference type="ARBA" id="ARBA00023077"/>
    </source>
</evidence>
<evidence type="ECO:0000256" key="13">
    <source>
        <dbReference type="SAM" id="SignalP"/>
    </source>
</evidence>